<dbReference type="EMBL" id="CAEZWR010000037">
    <property type="protein sequence ID" value="CAB4659628.1"/>
    <property type="molecule type" value="Genomic_DNA"/>
</dbReference>
<organism evidence="3">
    <name type="scientific">freshwater metagenome</name>
    <dbReference type="NCBI Taxonomy" id="449393"/>
    <lineage>
        <taxon>unclassified sequences</taxon>
        <taxon>metagenomes</taxon>
        <taxon>ecological metagenomes</taxon>
    </lineage>
</organism>
<evidence type="ECO:0000313" key="3">
    <source>
        <dbReference type="EMBL" id="CAB4918152.1"/>
    </source>
</evidence>
<accession>A0A6J7HEZ0</accession>
<gene>
    <name evidence="2" type="ORF">UFOPK2282_00449</name>
    <name evidence="3" type="ORF">UFOPK3576_01537</name>
</gene>
<feature type="region of interest" description="Disordered" evidence="1">
    <location>
        <begin position="20"/>
        <end position="63"/>
    </location>
</feature>
<dbReference type="EMBL" id="CAFBMO010000094">
    <property type="protein sequence ID" value="CAB4918152.1"/>
    <property type="molecule type" value="Genomic_DNA"/>
</dbReference>
<reference evidence="3" key="1">
    <citation type="submission" date="2020-05" db="EMBL/GenBank/DDBJ databases">
        <authorList>
            <person name="Chiriac C."/>
            <person name="Salcher M."/>
            <person name="Ghai R."/>
            <person name="Kavagutti S V."/>
        </authorList>
    </citation>
    <scope>NUCLEOTIDE SEQUENCE</scope>
</reference>
<proteinExistence type="predicted"/>
<dbReference type="AlphaFoldDB" id="A0A6J7HEZ0"/>
<protein>
    <submittedName>
        <fullName evidence="3">Unannotated protein</fullName>
    </submittedName>
</protein>
<name>A0A6J7HEZ0_9ZZZZ</name>
<evidence type="ECO:0000313" key="2">
    <source>
        <dbReference type="EMBL" id="CAB4659628.1"/>
    </source>
</evidence>
<evidence type="ECO:0000256" key="1">
    <source>
        <dbReference type="SAM" id="MobiDB-lite"/>
    </source>
</evidence>
<sequence>MNRVLSPLASVGQVTYWEDIPFPSQNDQGIRTKPRNQAARKTPRTPNPQVELEDSIIDQSGGQSRDWAALGLRKRHVGKE</sequence>